<dbReference type="SUPFAM" id="SSF53756">
    <property type="entry name" value="UDP-Glycosyltransferase/glycogen phosphorylase"/>
    <property type="match status" value="1"/>
</dbReference>
<evidence type="ECO:0000256" key="2">
    <source>
        <dbReference type="ARBA" id="ARBA00001933"/>
    </source>
</evidence>
<dbReference type="Gene3D" id="3.40.50.2000">
    <property type="entry name" value="Glycogen Phosphorylase B"/>
    <property type="match status" value="2"/>
</dbReference>
<comment type="function">
    <text evidence="8">Phosphorylase is an important allosteric enzyme in carbohydrate metabolism. Enzymes from different sources differ in their regulatory mechanisms and in their natural substrates. However, all known phosphorylases share catalytic and structural properties.</text>
</comment>
<evidence type="ECO:0000256" key="3">
    <source>
        <dbReference type="ARBA" id="ARBA00006047"/>
    </source>
</evidence>
<keyword evidence="7 9" id="KW-0119">Carbohydrate metabolism</keyword>
<keyword evidence="5 9" id="KW-0808">Transferase</keyword>
<evidence type="ECO:0000313" key="11">
    <source>
        <dbReference type="Proteomes" id="UP001302329"/>
    </source>
</evidence>
<dbReference type="Proteomes" id="UP001302329">
    <property type="component" value="Unassembled WGS sequence"/>
</dbReference>
<keyword evidence="11" id="KW-1185">Reference proteome</keyword>
<dbReference type="GO" id="GO:0004645">
    <property type="term" value="F:1,4-alpha-oligoglucan phosphorylase activity"/>
    <property type="evidence" value="ECO:0007669"/>
    <property type="project" value="UniProtKB-EC"/>
</dbReference>
<evidence type="ECO:0000256" key="1">
    <source>
        <dbReference type="ARBA" id="ARBA00001275"/>
    </source>
</evidence>
<evidence type="ECO:0000256" key="4">
    <source>
        <dbReference type="ARBA" id="ARBA00022676"/>
    </source>
</evidence>
<gene>
    <name evidence="10" type="ORF">VB739_05775</name>
</gene>
<keyword evidence="6 9" id="KW-0663">Pyridoxal phosphate</keyword>
<evidence type="ECO:0000256" key="8">
    <source>
        <dbReference type="ARBA" id="ARBA00025174"/>
    </source>
</evidence>
<dbReference type="RefSeq" id="WP_323356149.1">
    <property type="nucleotide sequence ID" value="NZ_JAYGHY010000012.1"/>
</dbReference>
<comment type="similarity">
    <text evidence="3 9">Belongs to the glycogen phosphorylase family.</text>
</comment>
<dbReference type="EMBL" id="JAYGHY010000012">
    <property type="protein sequence ID" value="MEA5442056.1"/>
    <property type="molecule type" value="Genomic_DNA"/>
</dbReference>
<organism evidence="10 11">
    <name type="scientific">Cyanobium gracile UHCC 0281</name>
    <dbReference type="NCBI Taxonomy" id="3110309"/>
    <lineage>
        <taxon>Bacteria</taxon>
        <taxon>Bacillati</taxon>
        <taxon>Cyanobacteriota</taxon>
        <taxon>Cyanophyceae</taxon>
        <taxon>Synechococcales</taxon>
        <taxon>Prochlorococcaceae</taxon>
        <taxon>Cyanobium</taxon>
    </lineage>
</organism>
<dbReference type="PROSITE" id="PS00102">
    <property type="entry name" value="PHOSPHORYLASE"/>
    <property type="match status" value="1"/>
</dbReference>
<comment type="caution">
    <text evidence="10">The sequence shown here is derived from an EMBL/GenBank/DDBJ whole genome shotgun (WGS) entry which is preliminary data.</text>
</comment>
<dbReference type="Pfam" id="PF00343">
    <property type="entry name" value="Phosphorylase"/>
    <property type="match status" value="1"/>
</dbReference>
<accession>A0ABU5SU48</accession>
<sequence length="853" mass="96136">MNDHQPRNLSLPTPGCFADPDRSGLTATDVFDGMTEHLFYTLGKLAPSASRHDLYMALSYAVRDRLMTRYLAGIEAIAANPKRIVAYLSAEFLIGPQLGNNLLMLGIQEEAAEALKQFGINDIEEILDVEEEPGLGNGGLGRLAACFLESLATLEIPATGYGIRYEFGIFDQLIRDGWQVEITDKWLKAGWPWEIPHPDQACFVGFGGHTESYRDHQGAYRVRWIPAEHAIGVPHDVPVLGYRVNTCDRLRLWRADATESFDFYAFNSGDYYGAVEEKVGSETLCKVLYPNDGTAKGRQLRLKQQHFFVSCSLQDMIRSLDARGIPIQEFPDHWAVQLNDTHPSIAVAELMRLLLDDKHLEWEAAWAITTACLSYTNHTLLPEALEKWGLDLFGSLLPRHLELIFEINRRFLQQVRLRHPGNEGVLRRLSIIDETGEKAVRMAHLATIASHHVNGVAALHSDLVKQELFPEFANHWPDKFTNVTNGVTPRRWLALANPQLSALLNETIGDGWVRNLEELRQLERYADDGGFLENWGATKLSVKRHLTHYIHRHTGVLVDPASMFDVQVKRIHEYKRQHLNALQVIAQYLRIKNGLADGQAPRTVIFGGKAAPGYAMAKLIIRFINGIADVVNADPDMDGRLRVIFLADYNVKLGERVYPSADLSEQISTAGLEASGTGNMKFMMNGALTIGTLDGANVEIREEVGDDNFFLFGRTTEGIARLREEGYRPWDHIDASPELRETLNLIEYGHFSNGDTELFRPLLENLIGHDPFFVLADFKAYLEAQEAVSKAWNDRPLWNRMSLLNTARSGKFSSDRSIRDYAERIWRAETFPVTITCQIDEAQVKGRQLPAPQ</sequence>
<evidence type="ECO:0000256" key="7">
    <source>
        <dbReference type="ARBA" id="ARBA00023277"/>
    </source>
</evidence>
<evidence type="ECO:0000256" key="6">
    <source>
        <dbReference type="ARBA" id="ARBA00022898"/>
    </source>
</evidence>
<dbReference type="NCBIfam" id="TIGR02093">
    <property type="entry name" value="P_ylase"/>
    <property type="match status" value="1"/>
</dbReference>
<evidence type="ECO:0000256" key="9">
    <source>
        <dbReference type="RuleBase" id="RU000587"/>
    </source>
</evidence>
<name>A0ABU5SU48_9CYAN</name>
<comment type="catalytic activity">
    <reaction evidence="1 9">
        <text>[(1-&gt;4)-alpha-D-glucosyl](n) + phosphate = [(1-&gt;4)-alpha-D-glucosyl](n-1) + alpha-D-glucose 1-phosphate</text>
        <dbReference type="Rhea" id="RHEA:41732"/>
        <dbReference type="Rhea" id="RHEA-COMP:9584"/>
        <dbReference type="Rhea" id="RHEA-COMP:9586"/>
        <dbReference type="ChEBI" id="CHEBI:15444"/>
        <dbReference type="ChEBI" id="CHEBI:43474"/>
        <dbReference type="ChEBI" id="CHEBI:58601"/>
        <dbReference type="EC" id="2.4.1.1"/>
    </reaction>
</comment>
<keyword evidence="4 9" id="KW-0328">Glycosyltransferase</keyword>
<dbReference type="InterPro" id="IPR011833">
    <property type="entry name" value="Glycg_phsphrylas"/>
</dbReference>
<dbReference type="CDD" id="cd04300">
    <property type="entry name" value="GT35_Glycogen_Phosphorylase"/>
    <property type="match status" value="1"/>
</dbReference>
<reference evidence="10 11" key="1">
    <citation type="submission" date="2023-12" db="EMBL/GenBank/DDBJ databases">
        <title>Baltic Sea Cyanobacteria.</title>
        <authorList>
            <person name="Delbaje E."/>
            <person name="Fewer D.P."/>
            <person name="Shishido T.K."/>
        </authorList>
    </citation>
    <scope>NUCLEOTIDE SEQUENCE [LARGE SCALE GENOMIC DNA]</scope>
    <source>
        <strain evidence="10 11">UHCC 0281</strain>
    </source>
</reference>
<dbReference type="PANTHER" id="PTHR11468:SF3">
    <property type="entry name" value="GLYCOGEN PHOSPHORYLASE, LIVER FORM"/>
    <property type="match status" value="1"/>
</dbReference>
<evidence type="ECO:0000313" key="10">
    <source>
        <dbReference type="EMBL" id="MEA5442056.1"/>
    </source>
</evidence>
<protein>
    <recommendedName>
        <fullName evidence="9">Alpha-1,4 glucan phosphorylase</fullName>
        <ecNumber evidence="9">2.4.1.1</ecNumber>
    </recommendedName>
</protein>
<comment type="function">
    <text evidence="9">Allosteric enzyme that catalyzes the rate-limiting step in glycogen catabolism, the phosphorolytic cleavage of glycogen to produce glucose-1-phosphate, and plays a central role in maintaining cellular and organismal glucose homeostasis.</text>
</comment>
<dbReference type="PANTHER" id="PTHR11468">
    <property type="entry name" value="GLYCOGEN PHOSPHORYLASE"/>
    <property type="match status" value="1"/>
</dbReference>
<dbReference type="PIRSF" id="PIRSF000460">
    <property type="entry name" value="Pprylas_GlgP"/>
    <property type="match status" value="1"/>
</dbReference>
<dbReference type="InterPro" id="IPR035090">
    <property type="entry name" value="Pyridoxal_P_attach_site"/>
</dbReference>
<proteinExistence type="inferred from homology"/>
<dbReference type="InterPro" id="IPR000811">
    <property type="entry name" value="Glyco_trans_35"/>
</dbReference>
<dbReference type="EC" id="2.4.1.1" evidence="9"/>
<comment type="cofactor">
    <cofactor evidence="2 9">
        <name>pyridoxal 5'-phosphate</name>
        <dbReference type="ChEBI" id="CHEBI:597326"/>
    </cofactor>
</comment>
<evidence type="ECO:0000256" key="5">
    <source>
        <dbReference type="ARBA" id="ARBA00022679"/>
    </source>
</evidence>